<comment type="similarity">
    <text evidence="1">Belongs to the thymidylate kinase family.</text>
</comment>
<dbReference type="GO" id="GO:0004798">
    <property type="term" value="F:dTMP kinase activity"/>
    <property type="evidence" value="ECO:0007669"/>
    <property type="project" value="TreeGrafter"/>
</dbReference>
<reference evidence="4" key="1">
    <citation type="submission" date="2017-09" db="EMBL/GenBank/DDBJ databases">
        <title>Depth-based differentiation of microbial function through sediment-hosted aquifers and enrichment of novel symbionts in the deep terrestrial subsurface.</title>
        <authorList>
            <person name="Probst A.J."/>
            <person name="Ladd B."/>
            <person name="Jarett J.K."/>
            <person name="Geller-Mcgrath D.E."/>
            <person name="Sieber C.M.K."/>
            <person name="Emerson J.B."/>
            <person name="Anantharaman K."/>
            <person name="Thomas B.C."/>
            <person name="Malmstrom R."/>
            <person name="Stieglmeier M."/>
            <person name="Klingl A."/>
            <person name="Woyke T."/>
            <person name="Ryan C.M."/>
            <person name="Banfield J.F."/>
        </authorList>
    </citation>
    <scope>NUCLEOTIDE SEQUENCE [LARGE SCALE GENOMIC DNA]</scope>
</reference>
<protein>
    <recommendedName>
        <fullName evidence="2">Thymidylate kinase-like domain-containing protein</fullName>
    </recommendedName>
</protein>
<dbReference type="PANTHER" id="PTHR10344:SF1">
    <property type="entry name" value="THYMIDYLATE KINASE"/>
    <property type="match status" value="1"/>
</dbReference>
<dbReference type="InterPro" id="IPR027417">
    <property type="entry name" value="P-loop_NTPase"/>
</dbReference>
<gene>
    <name evidence="3" type="ORF">COT81_00060</name>
</gene>
<dbReference type="GO" id="GO:0006227">
    <property type="term" value="P:dUDP biosynthetic process"/>
    <property type="evidence" value="ECO:0007669"/>
    <property type="project" value="TreeGrafter"/>
</dbReference>
<dbReference type="EMBL" id="PEZZ01000001">
    <property type="protein sequence ID" value="PIS05626.1"/>
    <property type="molecule type" value="Genomic_DNA"/>
</dbReference>
<sequence>MSRGKFMVLYGLNSLGKSTQANILVEKIKSLGRPVQYVKYPIYDLEPTGPRLNEILRSGKIQTMDEYKLQGIYAQNRMNFEPKLKKMLDSGITMVAEDYIGTGLAWGLTKGADLAKLEKQNKGLLAEDIALLLYGKPFSSGKEKNHLHESNDELMRRCGKNYQLLAKQYGWHTVNGNQTIEAVADDIWQVVKSQL</sequence>
<accession>A0A2H0W2R1</accession>
<proteinExistence type="inferred from homology"/>
<dbReference type="InterPro" id="IPR039430">
    <property type="entry name" value="Thymidylate_kin-like_dom"/>
</dbReference>
<feature type="domain" description="Thymidylate kinase-like" evidence="2">
    <location>
        <begin position="11"/>
        <end position="187"/>
    </location>
</feature>
<dbReference type="PANTHER" id="PTHR10344">
    <property type="entry name" value="THYMIDYLATE KINASE"/>
    <property type="match status" value="1"/>
</dbReference>
<evidence type="ECO:0000313" key="4">
    <source>
        <dbReference type="Proteomes" id="UP000230935"/>
    </source>
</evidence>
<evidence type="ECO:0000259" key="2">
    <source>
        <dbReference type="Pfam" id="PF02223"/>
    </source>
</evidence>
<comment type="caution">
    <text evidence="3">The sequence shown here is derived from an EMBL/GenBank/DDBJ whole genome shotgun (WGS) entry which is preliminary data.</text>
</comment>
<dbReference type="Gene3D" id="3.40.50.300">
    <property type="entry name" value="P-loop containing nucleotide triphosphate hydrolases"/>
    <property type="match status" value="1"/>
</dbReference>
<name>A0A2H0W2R1_9BACT</name>
<evidence type="ECO:0000313" key="3">
    <source>
        <dbReference type="EMBL" id="PIS05626.1"/>
    </source>
</evidence>
<dbReference type="SUPFAM" id="SSF52540">
    <property type="entry name" value="P-loop containing nucleoside triphosphate hydrolases"/>
    <property type="match status" value="1"/>
</dbReference>
<dbReference type="GO" id="GO:0005737">
    <property type="term" value="C:cytoplasm"/>
    <property type="evidence" value="ECO:0007669"/>
    <property type="project" value="TreeGrafter"/>
</dbReference>
<organism evidence="3 4">
    <name type="scientific">Candidatus Buchananbacteria bacterium CG10_big_fil_rev_8_21_14_0_10_42_9</name>
    <dbReference type="NCBI Taxonomy" id="1974526"/>
    <lineage>
        <taxon>Bacteria</taxon>
        <taxon>Candidatus Buchananiibacteriota</taxon>
    </lineage>
</organism>
<dbReference type="AlphaFoldDB" id="A0A2H0W2R1"/>
<dbReference type="Pfam" id="PF02223">
    <property type="entry name" value="Thymidylate_kin"/>
    <property type="match status" value="1"/>
</dbReference>
<evidence type="ECO:0000256" key="1">
    <source>
        <dbReference type="ARBA" id="ARBA00009776"/>
    </source>
</evidence>
<dbReference type="GO" id="GO:0006235">
    <property type="term" value="P:dTTP biosynthetic process"/>
    <property type="evidence" value="ECO:0007669"/>
    <property type="project" value="TreeGrafter"/>
</dbReference>
<dbReference type="GO" id="GO:0006233">
    <property type="term" value="P:dTDP biosynthetic process"/>
    <property type="evidence" value="ECO:0007669"/>
    <property type="project" value="TreeGrafter"/>
</dbReference>
<dbReference type="Proteomes" id="UP000230935">
    <property type="component" value="Unassembled WGS sequence"/>
</dbReference>